<keyword evidence="2 5" id="KW-0378">Hydrolase</keyword>
<evidence type="ECO:0000256" key="5">
    <source>
        <dbReference type="PIRNR" id="PIRNR016557"/>
    </source>
</evidence>
<proteinExistence type="inferred from homology"/>
<comment type="similarity">
    <text evidence="1 5">Belongs to the metallo-dependent hydrolases superfamily. CpsB/CapC family.</text>
</comment>
<evidence type="ECO:0000256" key="3">
    <source>
        <dbReference type="ARBA" id="ARBA00022912"/>
    </source>
</evidence>
<keyword evidence="3 5" id="KW-0904">Protein phosphatase</keyword>
<reference evidence="6 7" key="1">
    <citation type="submission" date="2016-07" db="EMBL/GenBank/DDBJ databases">
        <authorList>
            <person name="Townsley L."/>
            <person name="Shank E.A."/>
        </authorList>
    </citation>
    <scope>NUCLEOTIDE SEQUENCE [LARGE SCALE GENOMIC DNA]</scope>
    <source>
        <strain evidence="6 7">CH01</strain>
    </source>
</reference>
<evidence type="ECO:0000313" key="6">
    <source>
        <dbReference type="EMBL" id="ODG93162.1"/>
    </source>
</evidence>
<accession>A0ABX2ZX72</accession>
<dbReference type="Pfam" id="PF19567">
    <property type="entry name" value="CpsB_CapC"/>
    <property type="match status" value="1"/>
</dbReference>
<dbReference type="Proteomes" id="UP000094580">
    <property type="component" value="Unassembled WGS sequence"/>
</dbReference>
<dbReference type="PIRSF" id="PIRSF016557">
    <property type="entry name" value="Caps_synth_CpsB"/>
    <property type="match status" value="1"/>
</dbReference>
<protein>
    <recommendedName>
        <fullName evidence="5">Tyrosine-protein phosphatase</fullName>
        <ecNumber evidence="5">3.1.3.48</ecNumber>
    </recommendedName>
</protein>
<evidence type="ECO:0000256" key="1">
    <source>
        <dbReference type="ARBA" id="ARBA00005750"/>
    </source>
</evidence>
<dbReference type="InterPro" id="IPR016667">
    <property type="entry name" value="Caps_polysacc_synth_CpsB/CapC"/>
</dbReference>
<organism evidence="6 7">
    <name type="scientific">Gottfriedia luciferensis</name>
    <dbReference type="NCBI Taxonomy" id="178774"/>
    <lineage>
        <taxon>Bacteria</taxon>
        <taxon>Bacillati</taxon>
        <taxon>Bacillota</taxon>
        <taxon>Bacilli</taxon>
        <taxon>Bacillales</taxon>
        <taxon>Bacillaceae</taxon>
        <taxon>Gottfriedia</taxon>
    </lineage>
</organism>
<evidence type="ECO:0000256" key="2">
    <source>
        <dbReference type="ARBA" id="ARBA00022801"/>
    </source>
</evidence>
<dbReference type="EC" id="3.1.3.48" evidence="5"/>
<name>A0ABX2ZX72_9BACI</name>
<dbReference type="Gene3D" id="3.20.20.140">
    <property type="entry name" value="Metal-dependent hydrolases"/>
    <property type="match status" value="1"/>
</dbReference>
<dbReference type="InterPro" id="IPR016195">
    <property type="entry name" value="Pol/histidinol_Pase-like"/>
</dbReference>
<dbReference type="SUPFAM" id="SSF89550">
    <property type="entry name" value="PHP domain-like"/>
    <property type="match status" value="1"/>
</dbReference>
<gene>
    <name evidence="6" type="ORF">BED47_16800</name>
</gene>
<dbReference type="RefSeq" id="WP_069032778.1">
    <property type="nucleotide sequence ID" value="NZ_MDKC01000003.1"/>
</dbReference>
<dbReference type="PANTHER" id="PTHR39181">
    <property type="entry name" value="TYROSINE-PROTEIN PHOSPHATASE YWQE"/>
    <property type="match status" value="1"/>
</dbReference>
<dbReference type="PANTHER" id="PTHR39181:SF1">
    <property type="entry name" value="TYROSINE-PROTEIN PHOSPHATASE YWQE"/>
    <property type="match status" value="1"/>
</dbReference>
<keyword evidence="7" id="KW-1185">Reference proteome</keyword>
<dbReference type="EMBL" id="MDKC01000003">
    <property type="protein sequence ID" value="ODG93162.1"/>
    <property type="molecule type" value="Genomic_DNA"/>
</dbReference>
<evidence type="ECO:0000313" key="7">
    <source>
        <dbReference type="Proteomes" id="UP000094580"/>
    </source>
</evidence>
<sequence length="257" mass="29456">MIDIHCHILPGLDDGPITMEDSINMARAAVDNGIHTIVASPHHQNGRYNTDRKTILEKVEELNLVLKQKDIPLTILPGQEVRLYGELIQDLELNQIVSINDGRRYVLCELPSSHIPHFANRLFYEMQANRITPILVHPERNKVLINEPYILFDLVQKGILTQLTASSITGNFSKKIQKFAFKCIEANWVHTIASDAHNTKNRNFELIEAYEIIREKFGIDTEFQLRENAQSIVNGDILYPEEPLKLKQNIFVRLLGI</sequence>
<comment type="caution">
    <text evidence="6">The sequence shown here is derived from an EMBL/GenBank/DDBJ whole genome shotgun (WGS) entry which is preliminary data.</text>
</comment>
<evidence type="ECO:0000256" key="4">
    <source>
        <dbReference type="ARBA" id="ARBA00051722"/>
    </source>
</evidence>
<comment type="catalytic activity">
    <reaction evidence="4 5">
        <text>O-phospho-L-tyrosyl-[protein] + H2O = L-tyrosyl-[protein] + phosphate</text>
        <dbReference type="Rhea" id="RHEA:10684"/>
        <dbReference type="Rhea" id="RHEA-COMP:10136"/>
        <dbReference type="Rhea" id="RHEA-COMP:20101"/>
        <dbReference type="ChEBI" id="CHEBI:15377"/>
        <dbReference type="ChEBI" id="CHEBI:43474"/>
        <dbReference type="ChEBI" id="CHEBI:46858"/>
        <dbReference type="ChEBI" id="CHEBI:61978"/>
        <dbReference type="EC" id="3.1.3.48"/>
    </reaction>
</comment>